<evidence type="ECO:0000313" key="2">
    <source>
        <dbReference type="Proteomes" id="UP000055045"/>
    </source>
</evidence>
<evidence type="ECO:0000313" key="1">
    <source>
        <dbReference type="EMBL" id="KUM66884.1"/>
    </source>
</evidence>
<protein>
    <submittedName>
        <fullName evidence="1">Uncharacterized protein</fullName>
    </submittedName>
</protein>
<proteinExistence type="predicted"/>
<reference evidence="1 2" key="1">
    <citation type="submission" date="2015-10" db="EMBL/GenBank/DDBJ databases">
        <title>Genome sequencing of Penicillium freii.</title>
        <authorList>
            <person name="Nguyen H.D."/>
            <person name="Visagie C.M."/>
            <person name="Seifert K.A."/>
        </authorList>
    </citation>
    <scope>NUCLEOTIDE SEQUENCE [LARGE SCALE GENOMIC DNA]</scope>
    <source>
        <strain evidence="1 2">DAOM 242723</strain>
    </source>
</reference>
<gene>
    <name evidence="1" type="ORF">ACN42_g163</name>
</gene>
<organism evidence="1 2">
    <name type="scientific">Penicillium freii</name>
    <dbReference type="NCBI Taxonomy" id="48697"/>
    <lineage>
        <taxon>Eukaryota</taxon>
        <taxon>Fungi</taxon>
        <taxon>Dikarya</taxon>
        <taxon>Ascomycota</taxon>
        <taxon>Pezizomycotina</taxon>
        <taxon>Eurotiomycetes</taxon>
        <taxon>Eurotiomycetidae</taxon>
        <taxon>Eurotiales</taxon>
        <taxon>Aspergillaceae</taxon>
        <taxon>Penicillium</taxon>
    </lineage>
</organism>
<name>A0A117NT09_PENFR</name>
<keyword evidence="2" id="KW-1185">Reference proteome</keyword>
<dbReference type="AlphaFoldDB" id="A0A117NT09"/>
<dbReference type="Proteomes" id="UP000055045">
    <property type="component" value="Unassembled WGS sequence"/>
</dbReference>
<accession>A0A117NT09</accession>
<comment type="caution">
    <text evidence="1">The sequence shown here is derived from an EMBL/GenBank/DDBJ whole genome shotgun (WGS) entry which is preliminary data.</text>
</comment>
<sequence>MSSGTQSNTNPDETMRHAVERFRAKMESSNRQFIQDRINEIEAMHLSTEDEKLHHMLTYWGDLNEKDLSGWNDCAPRDTIRQAREVANVSRLEDLKTTFYEYMDGIIPSTPVTDG</sequence>
<dbReference type="EMBL" id="LLXE01000002">
    <property type="protein sequence ID" value="KUM66884.1"/>
    <property type="molecule type" value="Genomic_DNA"/>
</dbReference>